<sequence>MALMDSFAPLEISTTQLREVFARVLDHVESMNGGTIKVYEDYFFSVPFPEIYQATRSKQPELTIGSLEEQWERLNSRVPESTLTFELVWLADVMRAIGHLGR</sequence>
<reference evidence="1 2" key="1">
    <citation type="submission" date="2016-02" db="EMBL/GenBank/DDBJ databases">
        <authorList>
            <person name="Wen L."/>
            <person name="He K."/>
            <person name="Yang H."/>
        </authorList>
    </citation>
    <scope>NUCLEOTIDE SEQUENCE [LARGE SCALE GENOMIC DNA]</scope>
    <source>
        <strain evidence="1 2">CD11_3</strain>
    </source>
</reference>
<evidence type="ECO:0000313" key="1">
    <source>
        <dbReference type="EMBL" id="OAH50149.1"/>
    </source>
</evidence>
<dbReference type="EMBL" id="LSTV01000002">
    <property type="protein sequence ID" value="OAH50149.1"/>
    <property type="molecule type" value="Genomic_DNA"/>
</dbReference>
<organism evidence="1 2">
    <name type="scientific">Microbacterium oleivorans</name>
    <dbReference type="NCBI Taxonomy" id="273677"/>
    <lineage>
        <taxon>Bacteria</taxon>
        <taxon>Bacillati</taxon>
        <taxon>Actinomycetota</taxon>
        <taxon>Actinomycetes</taxon>
        <taxon>Micrococcales</taxon>
        <taxon>Microbacteriaceae</taxon>
        <taxon>Microbacterium</taxon>
    </lineage>
</organism>
<accession>A0A177K9Q9</accession>
<dbReference type="Proteomes" id="UP000076998">
    <property type="component" value="Unassembled WGS sequence"/>
</dbReference>
<name>A0A177K9Q9_9MICO</name>
<evidence type="ECO:0000313" key="2">
    <source>
        <dbReference type="Proteomes" id="UP000076998"/>
    </source>
</evidence>
<dbReference type="AlphaFoldDB" id="A0A177K9Q9"/>
<comment type="caution">
    <text evidence="1">The sequence shown here is derived from an EMBL/GenBank/DDBJ whole genome shotgun (WGS) entry which is preliminary data.</text>
</comment>
<protein>
    <submittedName>
        <fullName evidence="1">Uncharacterized protein</fullName>
    </submittedName>
</protein>
<gene>
    <name evidence="1" type="ORF">AYL44_06690</name>
</gene>
<proteinExistence type="predicted"/>